<dbReference type="AlphaFoldDB" id="B0WUU9"/>
<reference evidence="12" key="2">
    <citation type="submission" date="2021-02" db="UniProtKB">
        <authorList>
            <consortium name="EnsemblMetazoa"/>
        </authorList>
    </citation>
    <scope>IDENTIFICATION</scope>
    <source>
        <strain evidence="12">JHB</strain>
    </source>
</reference>
<dbReference type="VEuPathDB" id="VectorBase:CQUJHB015504"/>
<keyword evidence="13" id="KW-1185">Reference proteome</keyword>
<evidence type="ECO:0000256" key="7">
    <source>
        <dbReference type="PROSITE-ProRule" id="PRU00042"/>
    </source>
</evidence>
<evidence type="ECO:0000313" key="12">
    <source>
        <dbReference type="EnsemblMetazoa" id="CPIJ011173-PA"/>
    </source>
</evidence>
<dbReference type="OMA" id="RYDKPAK"/>
<dbReference type="Proteomes" id="UP000002320">
    <property type="component" value="Unassembled WGS sequence"/>
</dbReference>
<dbReference type="Gene3D" id="3.30.160.60">
    <property type="entry name" value="Classic Zinc Finger"/>
    <property type="match status" value="8"/>
</dbReference>
<dbReference type="InParanoid" id="B0WUU9"/>
<organism>
    <name type="scientific">Culex quinquefasciatus</name>
    <name type="common">Southern house mosquito</name>
    <name type="synonym">Culex pungens</name>
    <dbReference type="NCBI Taxonomy" id="7176"/>
    <lineage>
        <taxon>Eukaryota</taxon>
        <taxon>Metazoa</taxon>
        <taxon>Ecdysozoa</taxon>
        <taxon>Arthropoda</taxon>
        <taxon>Hexapoda</taxon>
        <taxon>Insecta</taxon>
        <taxon>Pterygota</taxon>
        <taxon>Neoptera</taxon>
        <taxon>Endopterygota</taxon>
        <taxon>Diptera</taxon>
        <taxon>Nematocera</taxon>
        <taxon>Culicoidea</taxon>
        <taxon>Culicidae</taxon>
        <taxon>Culicinae</taxon>
        <taxon>Culicini</taxon>
        <taxon>Culex</taxon>
        <taxon>Culex</taxon>
    </lineage>
</organism>
<dbReference type="SMART" id="SM00980">
    <property type="entry name" value="THAP"/>
    <property type="match status" value="1"/>
</dbReference>
<dbReference type="GO" id="GO:0001228">
    <property type="term" value="F:DNA-binding transcription activator activity, RNA polymerase II-specific"/>
    <property type="evidence" value="ECO:0007669"/>
    <property type="project" value="TreeGrafter"/>
</dbReference>
<evidence type="ECO:0000256" key="1">
    <source>
        <dbReference type="ARBA" id="ARBA00022723"/>
    </source>
</evidence>
<dbReference type="SMART" id="SM00692">
    <property type="entry name" value="DM3"/>
    <property type="match status" value="1"/>
</dbReference>
<keyword evidence="5 8" id="KW-0238">DNA-binding</keyword>
<dbReference type="VEuPathDB" id="VectorBase:CPIJ011173"/>
<keyword evidence="1" id="KW-0479">Metal-binding</keyword>
<dbReference type="InterPro" id="IPR038441">
    <property type="entry name" value="THAP_Znf_sf"/>
</dbReference>
<dbReference type="PROSITE" id="PS50157">
    <property type="entry name" value="ZINC_FINGER_C2H2_2"/>
    <property type="match status" value="8"/>
</dbReference>
<evidence type="ECO:0000259" key="9">
    <source>
        <dbReference type="PROSITE" id="PS50157"/>
    </source>
</evidence>
<dbReference type="KEGG" id="cqu:CpipJ_CPIJ011173"/>
<evidence type="ECO:0000256" key="6">
    <source>
        <dbReference type="ARBA" id="ARBA00023242"/>
    </source>
</evidence>
<dbReference type="Gene3D" id="6.20.210.20">
    <property type="entry name" value="THAP domain"/>
    <property type="match status" value="1"/>
</dbReference>
<dbReference type="GO" id="GO:0008270">
    <property type="term" value="F:zinc ion binding"/>
    <property type="evidence" value="ECO:0007669"/>
    <property type="project" value="UniProtKB-KW"/>
</dbReference>
<feature type="domain" description="C2H2-type" evidence="9">
    <location>
        <begin position="464"/>
        <end position="491"/>
    </location>
</feature>
<dbReference type="Pfam" id="PF05485">
    <property type="entry name" value="THAP"/>
    <property type="match status" value="1"/>
</dbReference>
<keyword evidence="6" id="KW-0539">Nucleus</keyword>
<dbReference type="Pfam" id="PF00096">
    <property type="entry name" value="zf-C2H2"/>
    <property type="match status" value="5"/>
</dbReference>
<proteinExistence type="predicted"/>
<evidence type="ECO:0000313" key="11">
    <source>
        <dbReference type="EMBL" id="EDS35092.1"/>
    </source>
</evidence>
<keyword evidence="3 7" id="KW-0863">Zinc-finger</keyword>
<dbReference type="PANTHER" id="PTHR24393:SF34">
    <property type="entry name" value="PR_SET DOMAIN 13"/>
    <property type="match status" value="1"/>
</dbReference>
<dbReference type="FunFam" id="3.30.160.60:FF:000100">
    <property type="entry name" value="Zinc finger 45-like"/>
    <property type="match status" value="1"/>
</dbReference>
<evidence type="ECO:0000256" key="3">
    <source>
        <dbReference type="ARBA" id="ARBA00022771"/>
    </source>
</evidence>
<dbReference type="SMART" id="SM00355">
    <property type="entry name" value="ZnF_C2H2"/>
    <property type="match status" value="11"/>
</dbReference>
<evidence type="ECO:0000259" key="10">
    <source>
        <dbReference type="PROSITE" id="PS50950"/>
    </source>
</evidence>
<evidence type="ECO:0000256" key="4">
    <source>
        <dbReference type="ARBA" id="ARBA00022833"/>
    </source>
</evidence>
<feature type="domain" description="C2H2-type" evidence="9">
    <location>
        <begin position="405"/>
        <end position="432"/>
    </location>
</feature>
<evidence type="ECO:0000256" key="2">
    <source>
        <dbReference type="ARBA" id="ARBA00022737"/>
    </source>
</evidence>
<evidence type="ECO:0000313" key="13">
    <source>
        <dbReference type="Proteomes" id="UP000002320"/>
    </source>
</evidence>
<feature type="domain" description="C2H2-type" evidence="9">
    <location>
        <begin position="303"/>
        <end position="330"/>
    </location>
</feature>
<feature type="domain" description="C2H2-type" evidence="9">
    <location>
        <begin position="274"/>
        <end position="302"/>
    </location>
</feature>
<feature type="domain" description="C2H2-type" evidence="9">
    <location>
        <begin position="246"/>
        <end position="273"/>
    </location>
</feature>
<dbReference type="HOGENOM" id="CLU_021384_0_0_1"/>
<feature type="domain" description="C2H2-type" evidence="9">
    <location>
        <begin position="218"/>
        <end position="245"/>
    </location>
</feature>
<dbReference type="PROSITE" id="PS50950">
    <property type="entry name" value="ZF_THAP"/>
    <property type="match status" value="1"/>
</dbReference>
<dbReference type="OrthoDB" id="6077919at2759"/>
<feature type="domain" description="C2H2-type" evidence="9">
    <location>
        <begin position="433"/>
        <end position="460"/>
    </location>
</feature>
<dbReference type="EnsemblMetazoa" id="CPIJ011173-RA">
    <property type="protein sequence ID" value="CPIJ011173-PA"/>
    <property type="gene ID" value="CPIJ011173"/>
</dbReference>
<dbReference type="PROSITE" id="PS00028">
    <property type="entry name" value="ZINC_FINGER_C2H2_1"/>
    <property type="match status" value="9"/>
</dbReference>
<dbReference type="PANTHER" id="PTHR24393">
    <property type="entry name" value="ZINC FINGER PROTEIN"/>
    <property type="match status" value="1"/>
</dbReference>
<feature type="domain" description="THAP-type" evidence="10">
    <location>
        <begin position="1"/>
        <end position="86"/>
    </location>
</feature>
<sequence length="568" mass="65569">MGRKCCVPDCNSNYDAIRRKGQSTISTFKFPVDQELRERWIRAVNREEGWQPGSTASICINHFQPEDIVRYDKPAKLKQDAVPTIFGTVLRKEGEPLIKRGRPKKKNVVEREPEVEEETLESEHECVEYLEDEYLKPVELLEELILDFEAFQNHMDMLPYNCERCVTQDVTIRTLAALNKHFFMHLKPLKCRVCDVRFSNYGTRLLHEQNSHEDSGPISCEVCGKVLRSRRGYQHHFKMHSDPDSMKCKLCEKLLSSSYELKLHMRVHTKEKPNKCSFCPASFNRVSNLIEHKRRFHCKERPFVCGVCQLGFRSNAELKRHELTHDADKAEIKTLRKPVTAVSTSDGRKDYHCKVCDTTLPSATSYHSHMRKHRKRFQCSYCGLQVGQLRDFIDHENTHTGNRPYECKICSKKFKTSSTYYGHLAVHSSQKRFACEVCNRRFTRLRHMVLHAKTHSAATSEKPYSCTTCGKTYSDRNSFKRHVDLHLEEDGASKQEEQKRIETATVQVPQEVRLVPEGATFTLAGAITEQVHQLPQIIQTADGREAILLSAEMLNPQNIIILQQPSGS</sequence>
<dbReference type="SUPFAM" id="SSF57667">
    <property type="entry name" value="beta-beta-alpha zinc fingers"/>
    <property type="match status" value="6"/>
</dbReference>
<keyword evidence="2" id="KW-0677">Repeat</keyword>
<dbReference type="InterPro" id="IPR036236">
    <property type="entry name" value="Znf_C2H2_sf"/>
</dbReference>
<evidence type="ECO:0000256" key="8">
    <source>
        <dbReference type="PROSITE-ProRule" id="PRU00309"/>
    </source>
</evidence>
<dbReference type="GO" id="GO:0005634">
    <property type="term" value="C:nucleus"/>
    <property type="evidence" value="ECO:0007669"/>
    <property type="project" value="TreeGrafter"/>
</dbReference>
<name>B0WUU9_CULQU</name>
<gene>
    <name evidence="12" type="primary">6043527</name>
    <name evidence="11" type="ORF">CpipJ_CPIJ011173</name>
</gene>
<feature type="domain" description="C2H2-type" evidence="9">
    <location>
        <begin position="377"/>
        <end position="404"/>
    </location>
</feature>
<dbReference type="InterPro" id="IPR006612">
    <property type="entry name" value="THAP_Znf"/>
</dbReference>
<reference evidence="11" key="1">
    <citation type="submission" date="2007-03" db="EMBL/GenBank/DDBJ databases">
        <title>Annotation of Culex pipiens quinquefasciatus.</title>
        <authorList>
            <consortium name="The Broad Institute Genome Sequencing Platform"/>
            <person name="Atkinson P.W."/>
            <person name="Hemingway J."/>
            <person name="Christensen B.M."/>
            <person name="Higgs S."/>
            <person name="Kodira C."/>
            <person name="Hannick L."/>
            <person name="Megy K."/>
            <person name="O'Leary S."/>
            <person name="Pearson M."/>
            <person name="Haas B.J."/>
            <person name="Mauceli E."/>
            <person name="Wortman J.R."/>
            <person name="Lee N.H."/>
            <person name="Guigo R."/>
            <person name="Stanke M."/>
            <person name="Alvarado L."/>
            <person name="Amedeo P."/>
            <person name="Antoine C.H."/>
            <person name="Arensburger P."/>
            <person name="Bidwell S.L."/>
            <person name="Crawford M."/>
            <person name="Camaro F."/>
            <person name="Devon K."/>
            <person name="Engels R."/>
            <person name="Hammond M."/>
            <person name="Howarth C."/>
            <person name="Koehrsen M."/>
            <person name="Lawson D."/>
            <person name="Montgomery P."/>
            <person name="Nene V."/>
            <person name="Nusbaum C."/>
            <person name="Puiu D."/>
            <person name="Romero-Severson J."/>
            <person name="Severson D.W."/>
            <person name="Shumway M."/>
            <person name="Sisk P."/>
            <person name="Stolte C."/>
            <person name="Zeng Q."/>
            <person name="Eisenstadt E."/>
            <person name="Fraser-Liggett C."/>
            <person name="Strausberg R."/>
            <person name="Galagan J."/>
            <person name="Birren B."/>
            <person name="Collins F.H."/>
        </authorList>
    </citation>
    <scope>NUCLEOTIDE SEQUENCE [LARGE SCALE GENOMIC DNA]</scope>
    <source>
        <strain evidence="11">JHB</strain>
    </source>
</reference>
<accession>B0WUU9</accession>
<keyword evidence="4" id="KW-0862">Zinc</keyword>
<dbReference type="EMBL" id="DS232111">
    <property type="protein sequence ID" value="EDS35092.1"/>
    <property type="molecule type" value="Genomic_DNA"/>
</dbReference>
<protein>
    <submittedName>
        <fullName evidence="11 12">Zinc finger protein 546</fullName>
    </submittedName>
</protein>
<evidence type="ECO:0000256" key="5">
    <source>
        <dbReference type="ARBA" id="ARBA00023125"/>
    </source>
</evidence>
<dbReference type="eggNOG" id="KOG1721">
    <property type="taxonomic scope" value="Eukaryota"/>
</dbReference>
<dbReference type="SUPFAM" id="SSF57716">
    <property type="entry name" value="Glucocorticoid receptor-like (DNA-binding domain)"/>
    <property type="match status" value="1"/>
</dbReference>
<dbReference type="InterPro" id="IPR013087">
    <property type="entry name" value="Znf_C2H2_type"/>
</dbReference>
<dbReference type="GO" id="GO:0000978">
    <property type="term" value="F:RNA polymerase II cis-regulatory region sequence-specific DNA binding"/>
    <property type="evidence" value="ECO:0007669"/>
    <property type="project" value="TreeGrafter"/>
</dbReference>
<dbReference type="Pfam" id="PF12874">
    <property type="entry name" value="zf-met"/>
    <property type="match status" value="1"/>
</dbReference>